<evidence type="ECO:0000313" key="2">
    <source>
        <dbReference type="EMBL" id="OAG94540.1"/>
    </source>
</evidence>
<sequence>MDQHPLHSTHSVDLPNTLKMSDVHGLLNHLGLTNKTDLPNQTDLSNPEGGPNFNLPGTTGMSNRLGFTNDL</sequence>
<dbReference type="AlphaFoldDB" id="A0A853KGL3"/>
<dbReference type="Proteomes" id="UP000077421">
    <property type="component" value="Unassembled WGS sequence"/>
</dbReference>
<dbReference type="EMBL" id="LSUQ01000009">
    <property type="protein sequence ID" value="OAG94540.1"/>
    <property type="molecule type" value="Genomic_DNA"/>
</dbReference>
<evidence type="ECO:0000256" key="1">
    <source>
        <dbReference type="SAM" id="MobiDB-lite"/>
    </source>
</evidence>
<proteinExistence type="predicted"/>
<evidence type="ECO:0000313" key="3">
    <source>
        <dbReference type="Proteomes" id="UP000077421"/>
    </source>
</evidence>
<name>A0A853KGL3_9BACL</name>
<dbReference type="OrthoDB" id="9904993at2"/>
<gene>
    <name evidence="2" type="ORF">AYW79_04995</name>
</gene>
<feature type="compositionally biased region" description="Polar residues" evidence="1">
    <location>
        <begin position="31"/>
        <end position="45"/>
    </location>
</feature>
<reference evidence="2 3" key="1">
    <citation type="submission" date="2016-02" db="EMBL/GenBank/DDBJ databases">
        <title>Draft genome sequence of Acidibacillus ferrooxidans SLC66.</title>
        <authorList>
            <person name="Oliveira G."/>
            <person name="Nancucheo I."/>
            <person name="Dall'Agnol H."/>
            <person name="Johnson B."/>
            <person name="Oliveira R."/>
            <person name="Nunes G.L."/>
            <person name="Tzotzos G."/>
            <person name="Orellana S.C."/>
            <person name="Salim A.C."/>
            <person name="Araujo F.M."/>
        </authorList>
    </citation>
    <scope>NUCLEOTIDE SEQUENCE [LARGE SCALE GENOMIC DNA]</scope>
    <source>
        <strain evidence="2 3">SLC66</strain>
    </source>
</reference>
<comment type="caution">
    <text evidence="2">The sequence shown here is derived from an EMBL/GenBank/DDBJ whole genome shotgun (WGS) entry which is preliminary data.</text>
</comment>
<accession>A0A853KGL3</accession>
<feature type="compositionally biased region" description="Polar residues" evidence="1">
    <location>
        <begin position="55"/>
        <end position="71"/>
    </location>
</feature>
<dbReference type="RefSeq" id="WP_067562476.1">
    <property type="nucleotide sequence ID" value="NZ_LSUQ01000009.1"/>
</dbReference>
<organism evidence="2 3">
    <name type="scientific">Ferroacidibacillus organovorans</name>
    <dbReference type="NCBI Taxonomy" id="1765683"/>
    <lineage>
        <taxon>Bacteria</taxon>
        <taxon>Bacillati</taxon>
        <taxon>Bacillota</taxon>
        <taxon>Bacilli</taxon>
        <taxon>Bacillales</taxon>
        <taxon>Alicyclobacillaceae</taxon>
        <taxon>Ferroacidibacillus</taxon>
    </lineage>
</organism>
<feature type="region of interest" description="Disordered" evidence="1">
    <location>
        <begin position="31"/>
        <end position="71"/>
    </location>
</feature>
<protein>
    <submittedName>
        <fullName evidence="2">Uncharacterized protein</fullName>
    </submittedName>
</protein>